<proteinExistence type="predicted"/>
<protein>
    <submittedName>
        <fullName evidence="2">TRAP dicarboxylate transporter subunit DctM</fullName>
    </submittedName>
</protein>
<keyword evidence="3" id="KW-1185">Reference proteome</keyword>
<evidence type="ECO:0000313" key="3">
    <source>
        <dbReference type="Proteomes" id="UP000011591"/>
    </source>
</evidence>
<reference evidence="2 3" key="1">
    <citation type="journal article" date="2014" name="PLoS Genet.">
        <title>Phylogenetically driven sequencing of extremely halophilic archaea reveals strategies for static and dynamic osmo-response.</title>
        <authorList>
            <person name="Becker E.A."/>
            <person name="Seitzer P.M."/>
            <person name="Tritt A."/>
            <person name="Larsen D."/>
            <person name="Krusor M."/>
            <person name="Yao A.I."/>
            <person name="Wu D."/>
            <person name="Madern D."/>
            <person name="Eisen J.A."/>
            <person name="Darling A.E."/>
            <person name="Facciotti M.T."/>
        </authorList>
    </citation>
    <scope>NUCLEOTIDE SEQUENCE [LARGE SCALE GENOMIC DNA]</scope>
    <source>
        <strain evidence="2 3">DSM 13077</strain>
    </source>
</reference>
<dbReference type="RefSeq" id="WP_006666327.1">
    <property type="nucleotide sequence ID" value="NZ_AOIP01000032.1"/>
</dbReference>
<accession>M0B1N1</accession>
<dbReference type="AlphaFoldDB" id="M0B1N1"/>
<keyword evidence="1" id="KW-0812">Transmembrane</keyword>
<feature type="transmembrane region" description="Helical" evidence="1">
    <location>
        <begin position="40"/>
        <end position="59"/>
    </location>
</feature>
<sequence>MAGGRPSETGAFVLGGGAGAVLLSWYATRLDYPLFALEHPVQVLVVAVFFVLSGLPVFLLQKRALTPPLIAVLIVALWVRAETERRPSGVRAIRSSGSFS</sequence>
<dbReference type="EMBL" id="AOIP01000032">
    <property type="protein sequence ID" value="ELZ03584.1"/>
    <property type="molecule type" value="Genomic_DNA"/>
</dbReference>
<dbReference type="PATRIC" id="fig|1227491.4.peg.2975"/>
<evidence type="ECO:0000313" key="2">
    <source>
        <dbReference type="EMBL" id="ELZ03584.1"/>
    </source>
</evidence>
<gene>
    <name evidence="2" type="ORF">C480_14505</name>
</gene>
<keyword evidence="1" id="KW-0472">Membrane</keyword>
<name>M0B1N1_9EURY</name>
<organism evidence="2 3">
    <name type="scientific">Natrialba aegyptia DSM 13077</name>
    <dbReference type="NCBI Taxonomy" id="1227491"/>
    <lineage>
        <taxon>Archaea</taxon>
        <taxon>Methanobacteriati</taxon>
        <taxon>Methanobacteriota</taxon>
        <taxon>Stenosarchaea group</taxon>
        <taxon>Halobacteria</taxon>
        <taxon>Halobacteriales</taxon>
        <taxon>Natrialbaceae</taxon>
        <taxon>Natrialba</taxon>
    </lineage>
</organism>
<evidence type="ECO:0000256" key="1">
    <source>
        <dbReference type="SAM" id="Phobius"/>
    </source>
</evidence>
<dbReference type="Proteomes" id="UP000011591">
    <property type="component" value="Unassembled WGS sequence"/>
</dbReference>
<feature type="transmembrane region" description="Helical" evidence="1">
    <location>
        <begin position="65"/>
        <end position="81"/>
    </location>
</feature>
<feature type="transmembrane region" description="Helical" evidence="1">
    <location>
        <begin position="12"/>
        <end position="28"/>
    </location>
</feature>
<keyword evidence="1" id="KW-1133">Transmembrane helix</keyword>
<comment type="caution">
    <text evidence="2">The sequence shown here is derived from an EMBL/GenBank/DDBJ whole genome shotgun (WGS) entry which is preliminary data.</text>
</comment>